<evidence type="ECO:0000256" key="3">
    <source>
        <dbReference type="ARBA" id="ARBA00022741"/>
    </source>
</evidence>
<feature type="compositionally biased region" description="Low complexity" evidence="7">
    <location>
        <begin position="32"/>
        <end position="44"/>
    </location>
</feature>
<accession>A0A1Y1KS56</accession>
<dbReference type="OrthoDB" id="109543at2759"/>
<protein>
    <recommendedName>
        <fullName evidence="1">E2 ubiquitin-conjugating enzyme</fullName>
        <ecNumber evidence="1">2.3.2.23</ecNumber>
    </recommendedName>
</protein>
<keyword evidence="4" id="KW-0833">Ubl conjugation pathway</keyword>
<comment type="function">
    <text evidence="6">Probable E2 ubiquitin-protein ligase that catalyzes the covalent attachment of ubiquitin to target proteins. May facilitate the monoubiquitination and degradation of MTOR and CCNE1 through interaction with FBXW7.</text>
</comment>
<evidence type="ECO:0000256" key="6">
    <source>
        <dbReference type="ARBA" id="ARBA00055455"/>
    </source>
</evidence>
<dbReference type="GeneID" id="116170507"/>
<evidence type="ECO:0000259" key="8">
    <source>
        <dbReference type="PROSITE" id="PS50127"/>
    </source>
</evidence>
<dbReference type="Pfam" id="PF00179">
    <property type="entry name" value="UQ_con"/>
    <property type="match status" value="1"/>
</dbReference>
<name>A0A1Y1KS56_PHOPY</name>
<dbReference type="AlphaFoldDB" id="A0A1Y1KS56"/>
<dbReference type="RefSeq" id="XP_031342816.1">
    <property type="nucleotide sequence ID" value="XM_031486956.1"/>
</dbReference>
<dbReference type="GO" id="GO:0061631">
    <property type="term" value="F:ubiquitin conjugating enzyme activity"/>
    <property type="evidence" value="ECO:0007669"/>
    <property type="project" value="UniProtKB-EC"/>
</dbReference>
<dbReference type="FunFam" id="3.10.110.10:FF:000036">
    <property type="entry name" value="ubiquitin-conjugating enzyme E2Q-like protein 1"/>
    <property type="match status" value="1"/>
</dbReference>
<reference evidence="9" key="1">
    <citation type="journal article" date="2016" name="Sci. Rep.">
        <title>Molecular characterization of firefly nuptial gifts: a multi-omics approach sheds light on postcopulatory sexual selection.</title>
        <authorList>
            <person name="Al-Wathiqui N."/>
            <person name="Fallon T.R."/>
            <person name="South A."/>
            <person name="Weng J.K."/>
            <person name="Lewis S.M."/>
        </authorList>
    </citation>
    <scope>NUCLEOTIDE SEQUENCE</scope>
</reference>
<proteinExistence type="predicted"/>
<evidence type="ECO:0000256" key="1">
    <source>
        <dbReference type="ARBA" id="ARBA00012486"/>
    </source>
</evidence>
<dbReference type="GO" id="GO:0005524">
    <property type="term" value="F:ATP binding"/>
    <property type="evidence" value="ECO:0007669"/>
    <property type="project" value="UniProtKB-KW"/>
</dbReference>
<organism evidence="9">
    <name type="scientific">Photinus pyralis</name>
    <name type="common">Common eastern firefly</name>
    <name type="synonym">Lampyris pyralis</name>
    <dbReference type="NCBI Taxonomy" id="7054"/>
    <lineage>
        <taxon>Eukaryota</taxon>
        <taxon>Metazoa</taxon>
        <taxon>Ecdysozoa</taxon>
        <taxon>Arthropoda</taxon>
        <taxon>Hexapoda</taxon>
        <taxon>Insecta</taxon>
        <taxon>Pterygota</taxon>
        <taxon>Neoptera</taxon>
        <taxon>Endopterygota</taxon>
        <taxon>Coleoptera</taxon>
        <taxon>Polyphaga</taxon>
        <taxon>Elateriformia</taxon>
        <taxon>Elateroidea</taxon>
        <taxon>Lampyridae</taxon>
        <taxon>Lampyrinae</taxon>
        <taxon>Photinus</taxon>
    </lineage>
</organism>
<dbReference type="PANTHER" id="PTHR24067">
    <property type="entry name" value="UBIQUITIN-CONJUGATING ENZYME E2"/>
    <property type="match status" value="1"/>
</dbReference>
<dbReference type="Gene3D" id="3.10.110.10">
    <property type="entry name" value="Ubiquitin Conjugating Enzyme"/>
    <property type="match status" value="1"/>
</dbReference>
<dbReference type="EMBL" id="GEZM01080245">
    <property type="protein sequence ID" value="JAV62276.1"/>
    <property type="molecule type" value="Transcribed_RNA"/>
</dbReference>
<dbReference type="InterPro" id="IPR016135">
    <property type="entry name" value="UBQ-conjugating_enzyme/RWD"/>
</dbReference>
<keyword evidence="5" id="KW-0067">ATP-binding</keyword>
<feature type="domain" description="UBC core" evidence="8">
    <location>
        <begin position="86"/>
        <end position="248"/>
    </location>
</feature>
<dbReference type="InterPro" id="IPR050113">
    <property type="entry name" value="Ub_conjugating_enzyme"/>
</dbReference>
<feature type="region of interest" description="Disordered" evidence="7">
    <location>
        <begin position="1"/>
        <end position="88"/>
    </location>
</feature>
<dbReference type="InterPro" id="IPR000608">
    <property type="entry name" value="UBC"/>
</dbReference>
<dbReference type="SMART" id="SM00212">
    <property type="entry name" value="UBCc"/>
    <property type="match status" value="1"/>
</dbReference>
<dbReference type="PROSITE" id="PS50127">
    <property type="entry name" value="UBC_2"/>
    <property type="match status" value="1"/>
</dbReference>
<evidence type="ECO:0000256" key="4">
    <source>
        <dbReference type="ARBA" id="ARBA00022786"/>
    </source>
</evidence>
<dbReference type="CDD" id="cd23802">
    <property type="entry name" value="UBCc_UBE2Q"/>
    <property type="match status" value="1"/>
</dbReference>
<keyword evidence="3" id="KW-0547">Nucleotide-binding</keyword>
<dbReference type="SUPFAM" id="SSF54495">
    <property type="entry name" value="UBC-like"/>
    <property type="match status" value="1"/>
</dbReference>
<keyword evidence="2" id="KW-0808">Transferase</keyword>
<dbReference type="EC" id="2.3.2.23" evidence="1"/>
<evidence type="ECO:0000256" key="7">
    <source>
        <dbReference type="SAM" id="MobiDB-lite"/>
    </source>
</evidence>
<evidence type="ECO:0000256" key="2">
    <source>
        <dbReference type="ARBA" id="ARBA00022679"/>
    </source>
</evidence>
<sequence>MQANKMTSRSKEKVTSMFRRIFGSSNKDGEGPSKASGSASGSPARRLLRGCRDTVSPAAGPVGSPGFASRKNSKKTSETPPSSKNVRSRRLMKEFKDLQRLQNSRSDPVFTVELVEDNLYEWHVKLHTIDPESDLGGDMKEFGVTYILLHLIFPENFPFAPPFMRVISPRIEKGFVMEGGAICMELLTPRGWASAYTVEAVIMQFAASVVKGQGRVQRKTKGQKVFNRRTAEESFRSLVKTHEKYGWVTPSLADG</sequence>
<evidence type="ECO:0000256" key="5">
    <source>
        <dbReference type="ARBA" id="ARBA00022840"/>
    </source>
</evidence>
<dbReference type="KEGG" id="ppyr:116170507"/>
<evidence type="ECO:0000313" key="9">
    <source>
        <dbReference type="EMBL" id="JAV62276.1"/>
    </source>
</evidence>